<keyword evidence="1" id="KW-1133">Transmembrane helix</keyword>
<gene>
    <name evidence="3" type="ORF">DFH08DRAFT_890340</name>
</gene>
<dbReference type="PANTHER" id="PTHR40465:SF1">
    <property type="entry name" value="DUF6534 DOMAIN-CONTAINING PROTEIN"/>
    <property type="match status" value="1"/>
</dbReference>
<dbReference type="Pfam" id="PF20152">
    <property type="entry name" value="DUF6534"/>
    <property type="match status" value="1"/>
</dbReference>
<evidence type="ECO:0000313" key="3">
    <source>
        <dbReference type="EMBL" id="KAJ7320839.1"/>
    </source>
</evidence>
<feature type="transmembrane region" description="Helical" evidence="1">
    <location>
        <begin position="98"/>
        <end position="121"/>
    </location>
</feature>
<dbReference type="PANTHER" id="PTHR40465">
    <property type="entry name" value="CHROMOSOME 1, WHOLE GENOME SHOTGUN SEQUENCE"/>
    <property type="match status" value="1"/>
</dbReference>
<keyword evidence="4" id="KW-1185">Reference proteome</keyword>
<evidence type="ECO:0000256" key="1">
    <source>
        <dbReference type="SAM" id="Phobius"/>
    </source>
</evidence>
<name>A0AAD6ZFM7_9AGAR</name>
<organism evidence="3 4">
    <name type="scientific">Mycena albidolilacea</name>
    <dbReference type="NCBI Taxonomy" id="1033008"/>
    <lineage>
        <taxon>Eukaryota</taxon>
        <taxon>Fungi</taxon>
        <taxon>Dikarya</taxon>
        <taxon>Basidiomycota</taxon>
        <taxon>Agaricomycotina</taxon>
        <taxon>Agaricomycetes</taxon>
        <taxon>Agaricomycetidae</taxon>
        <taxon>Agaricales</taxon>
        <taxon>Marasmiineae</taxon>
        <taxon>Mycenaceae</taxon>
        <taxon>Mycena</taxon>
    </lineage>
</organism>
<keyword evidence="1" id="KW-0472">Membrane</keyword>
<comment type="caution">
    <text evidence="3">The sequence shown here is derived from an EMBL/GenBank/DDBJ whole genome shotgun (WGS) entry which is preliminary data.</text>
</comment>
<feature type="transmembrane region" description="Helical" evidence="1">
    <location>
        <begin position="128"/>
        <end position="153"/>
    </location>
</feature>
<sequence>MESKPTDHPIVRMASPLAPTLGVWMIAQLFQAILYGMGLLQVYLYFLWYNDRWWTKGAVILVTIFETLQTGFFFAATYDLFIDNFGVFGPLQPYPWQAVAQLLCLTLSTFVAQEYFAYGIYLLHKRTVIFPLFLAALALASLGAGIAQTTILFKVKVFAELDKTSTALNAQAGLALACDVFITAGLCWRLNVSRSGIQSTNKLINFLIVTALNRGVLTMVTAALNIVFFLTKPTAFYFIFMNVICGKFYMNSMLAMLNTRDHAHSLARLGTSISMSGFSANNRNQNETAVGVNVTVTKVSDEDQHPHDGKLPAF</sequence>
<dbReference type="InterPro" id="IPR045339">
    <property type="entry name" value="DUF6534"/>
</dbReference>
<protein>
    <recommendedName>
        <fullName evidence="2">DUF6534 domain-containing protein</fullName>
    </recommendedName>
</protein>
<feature type="transmembrane region" description="Helical" evidence="1">
    <location>
        <begin position="173"/>
        <end position="191"/>
    </location>
</feature>
<evidence type="ECO:0000259" key="2">
    <source>
        <dbReference type="Pfam" id="PF20152"/>
    </source>
</evidence>
<proteinExistence type="predicted"/>
<feature type="transmembrane region" description="Helical" evidence="1">
    <location>
        <begin position="21"/>
        <end position="46"/>
    </location>
</feature>
<reference evidence="3" key="1">
    <citation type="submission" date="2023-03" db="EMBL/GenBank/DDBJ databases">
        <title>Massive genome expansion in bonnet fungi (Mycena s.s.) driven by repeated elements and novel gene families across ecological guilds.</title>
        <authorList>
            <consortium name="Lawrence Berkeley National Laboratory"/>
            <person name="Harder C.B."/>
            <person name="Miyauchi S."/>
            <person name="Viragh M."/>
            <person name="Kuo A."/>
            <person name="Thoen E."/>
            <person name="Andreopoulos B."/>
            <person name="Lu D."/>
            <person name="Skrede I."/>
            <person name="Drula E."/>
            <person name="Henrissat B."/>
            <person name="Morin E."/>
            <person name="Kohler A."/>
            <person name="Barry K."/>
            <person name="LaButti K."/>
            <person name="Morin E."/>
            <person name="Salamov A."/>
            <person name="Lipzen A."/>
            <person name="Mereny Z."/>
            <person name="Hegedus B."/>
            <person name="Baldrian P."/>
            <person name="Stursova M."/>
            <person name="Weitz H."/>
            <person name="Taylor A."/>
            <person name="Grigoriev I.V."/>
            <person name="Nagy L.G."/>
            <person name="Martin F."/>
            <person name="Kauserud H."/>
        </authorList>
    </citation>
    <scope>NUCLEOTIDE SEQUENCE</scope>
    <source>
        <strain evidence="3">CBHHK002</strain>
    </source>
</reference>
<dbReference type="EMBL" id="JARIHO010000053">
    <property type="protein sequence ID" value="KAJ7320839.1"/>
    <property type="molecule type" value="Genomic_DNA"/>
</dbReference>
<dbReference type="Proteomes" id="UP001218218">
    <property type="component" value="Unassembled WGS sequence"/>
</dbReference>
<feature type="transmembrane region" description="Helical" evidence="1">
    <location>
        <begin position="58"/>
        <end position="78"/>
    </location>
</feature>
<dbReference type="AlphaFoldDB" id="A0AAD6ZFM7"/>
<feature type="transmembrane region" description="Helical" evidence="1">
    <location>
        <begin position="234"/>
        <end position="250"/>
    </location>
</feature>
<evidence type="ECO:0000313" key="4">
    <source>
        <dbReference type="Proteomes" id="UP001218218"/>
    </source>
</evidence>
<feature type="domain" description="DUF6534" evidence="2">
    <location>
        <begin position="175"/>
        <end position="262"/>
    </location>
</feature>
<keyword evidence="1" id="KW-0812">Transmembrane</keyword>
<feature type="transmembrane region" description="Helical" evidence="1">
    <location>
        <begin position="203"/>
        <end position="228"/>
    </location>
</feature>
<accession>A0AAD6ZFM7</accession>